<organism evidence="5 6">
    <name type="scientific">Thalassorhabdus alkalitolerans</name>
    <dbReference type="NCBI Taxonomy" id="2282697"/>
    <lineage>
        <taxon>Bacteria</taxon>
        <taxon>Bacillati</taxon>
        <taxon>Bacillota</taxon>
        <taxon>Bacilli</taxon>
        <taxon>Bacillales</taxon>
        <taxon>Bacillaceae</taxon>
        <taxon>Thalassorhabdus</taxon>
    </lineage>
</organism>
<dbReference type="Gene3D" id="3.30.930.10">
    <property type="entry name" value="Bira Bifunctional Protein, Domain 2"/>
    <property type="match status" value="1"/>
</dbReference>
<feature type="active site" description="Acyl-thioester intermediate" evidence="3">
    <location>
        <position position="148"/>
    </location>
</feature>
<gene>
    <name evidence="3" type="primary">lipL</name>
    <name evidence="5" type="ORF">ACFPU1_02150</name>
</gene>
<evidence type="ECO:0000259" key="4">
    <source>
        <dbReference type="PROSITE" id="PS51733"/>
    </source>
</evidence>
<comment type="similarity">
    <text evidence="3">Belongs to the octanoyltransferase LipL family.</text>
</comment>
<keyword evidence="2 3" id="KW-0012">Acyltransferase</keyword>
<feature type="site" description="Lowers pKa of active site Cys" evidence="3">
    <location>
        <position position="160"/>
    </location>
</feature>
<dbReference type="GO" id="GO:0016874">
    <property type="term" value="F:ligase activity"/>
    <property type="evidence" value="ECO:0007669"/>
    <property type="project" value="UniProtKB-KW"/>
</dbReference>
<keyword evidence="6" id="KW-1185">Reference proteome</keyword>
<dbReference type="PANTHER" id="PTHR43679">
    <property type="entry name" value="OCTANOYLTRANSFERASE LIPM-RELATED"/>
    <property type="match status" value="1"/>
</dbReference>
<dbReference type="SUPFAM" id="SSF55681">
    <property type="entry name" value="Class II aaRS and biotin synthetases"/>
    <property type="match status" value="1"/>
</dbReference>
<dbReference type="HAMAP" id="MF_02119">
    <property type="entry name" value="LipL"/>
    <property type="match status" value="1"/>
</dbReference>
<evidence type="ECO:0000256" key="1">
    <source>
        <dbReference type="ARBA" id="ARBA00022679"/>
    </source>
</evidence>
<protein>
    <recommendedName>
        <fullName evidence="3">Octanoyl-[GcvH]:protein N-octanoyltransferase</fullName>
        <ecNumber evidence="3">2.3.1.204</ecNumber>
    </recommendedName>
    <alternativeName>
        <fullName evidence="3">Octanoyl-[GcvH]:E2 amidotransferase</fullName>
    </alternativeName>
</protein>
<keyword evidence="1 3" id="KW-0808">Transferase</keyword>
<comment type="miscellaneous">
    <text evidence="3">The reaction proceeds via a thioester-linked acyl-enzyme intermediate.</text>
</comment>
<dbReference type="PANTHER" id="PTHR43679:SF2">
    <property type="entry name" value="OCTANOYL-[GCVH]:PROTEIN N-OCTANOYLTRANSFERASE"/>
    <property type="match status" value="1"/>
</dbReference>
<accession>A0ABW0YGY9</accession>
<evidence type="ECO:0000256" key="2">
    <source>
        <dbReference type="ARBA" id="ARBA00023315"/>
    </source>
</evidence>
<dbReference type="InterPro" id="IPR045864">
    <property type="entry name" value="aa-tRNA-synth_II/BPL/LPL"/>
</dbReference>
<comment type="function">
    <text evidence="3">Catalyzes the amidotransfer (transamidation) of the octanoyl moiety from octanoyl-GcvH to the lipoyl domain of the E2 subunit of lipoate-dependent enzymes.</text>
</comment>
<evidence type="ECO:0000256" key="3">
    <source>
        <dbReference type="HAMAP-Rule" id="MF_02119"/>
    </source>
</evidence>
<dbReference type="InterPro" id="IPR004143">
    <property type="entry name" value="BPL_LPL_catalytic"/>
</dbReference>
<dbReference type="EC" id="2.3.1.204" evidence="3"/>
<dbReference type="PROSITE" id="PS51733">
    <property type="entry name" value="BPL_LPL_CATALYTIC"/>
    <property type="match status" value="1"/>
</dbReference>
<dbReference type="EMBL" id="JBHSOZ010000002">
    <property type="protein sequence ID" value="MFC5711579.1"/>
    <property type="molecule type" value="Genomic_DNA"/>
</dbReference>
<feature type="domain" description="BPL/LPL catalytic" evidence="4">
    <location>
        <begin position="44"/>
        <end position="228"/>
    </location>
</feature>
<comment type="pathway">
    <text evidence="3">Protein modification; protein lipoylation via endogenous pathway; protein N(6)-(lipoyl)lysine from octanoyl-[acyl-carrier-protein].</text>
</comment>
<sequence length="286" mass="31948">MNILESAISNQSWRWIDHSSSGLQFNALQSFAMDDTLCTSTGEGKSPSVLRAWVHSPTIVLGIQDSRLPSVQAGINYLKDQGYDVIVRNSGGLAVVLDEGILNLSLIMTEKKKFTIDYGYDMMWKLIQEVFTDSPGKIEAYEVEGSYCPGSYDLSINGQKFAGISQRRIRGGAAVQIYLCMTGSGGERAALLKNFYDKAVAGGKPKFSWPKIKPEVMASLSELYGTEITVNDVLYRLLTFFQNNGAYLQTSQLTNEEIHLFDYQVQRVTERNKKALERNKDISNHL</sequence>
<dbReference type="Proteomes" id="UP001596142">
    <property type="component" value="Unassembled WGS sequence"/>
</dbReference>
<comment type="caution">
    <text evidence="5">The sequence shown here is derived from an EMBL/GenBank/DDBJ whole genome shotgun (WGS) entry which is preliminary data.</text>
</comment>
<comment type="catalytic activity">
    <reaction evidence="3">
        <text>N(6)-octanoyl-L-lysyl-[glycine-cleavage complex H protein] + L-lysyl-[lipoyl-carrier protein] = N(6)-octanoyl-L-lysyl-[lipoyl-carrier protein] + L-lysyl-[glycine-cleavage complex H protein]</text>
        <dbReference type="Rhea" id="RHEA:20213"/>
        <dbReference type="Rhea" id="RHEA-COMP:10500"/>
        <dbReference type="Rhea" id="RHEA-COMP:10501"/>
        <dbReference type="Rhea" id="RHEA-COMP:10503"/>
        <dbReference type="Rhea" id="RHEA-COMP:10504"/>
        <dbReference type="ChEBI" id="CHEBI:29969"/>
        <dbReference type="ChEBI" id="CHEBI:78809"/>
        <dbReference type="EC" id="2.3.1.204"/>
    </reaction>
</comment>
<reference evidence="6" key="1">
    <citation type="journal article" date="2019" name="Int. J. Syst. Evol. Microbiol.">
        <title>The Global Catalogue of Microorganisms (GCM) 10K type strain sequencing project: providing services to taxonomists for standard genome sequencing and annotation.</title>
        <authorList>
            <consortium name="The Broad Institute Genomics Platform"/>
            <consortium name="The Broad Institute Genome Sequencing Center for Infectious Disease"/>
            <person name="Wu L."/>
            <person name="Ma J."/>
        </authorList>
    </citation>
    <scope>NUCLEOTIDE SEQUENCE [LARGE SCALE GENOMIC DNA]</scope>
    <source>
        <strain evidence="6">CECT 7184</strain>
    </source>
</reference>
<name>A0ABW0YGY9_9BACI</name>
<dbReference type="RefSeq" id="WP_385938242.1">
    <property type="nucleotide sequence ID" value="NZ_JBHSOZ010000002.1"/>
</dbReference>
<dbReference type="InterPro" id="IPR050664">
    <property type="entry name" value="Octanoyltrans_LipM/LipL"/>
</dbReference>
<evidence type="ECO:0000313" key="6">
    <source>
        <dbReference type="Proteomes" id="UP001596142"/>
    </source>
</evidence>
<dbReference type="Pfam" id="PF21948">
    <property type="entry name" value="LplA-B_cat"/>
    <property type="match status" value="1"/>
</dbReference>
<keyword evidence="5" id="KW-0436">Ligase</keyword>
<dbReference type="CDD" id="cd16443">
    <property type="entry name" value="LplA"/>
    <property type="match status" value="1"/>
</dbReference>
<dbReference type="InterPro" id="IPR024897">
    <property type="entry name" value="LipL"/>
</dbReference>
<proteinExistence type="inferred from homology"/>
<evidence type="ECO:0000313" key="5">
    <source>
        <dbReference type="EMBL" id="MFC5711579.1"/>
    </source>
</evidence>